<feature type="chain" id="PRO_5045053317" description="Lipoprotein" evidence="2">
    <location>
        <begin position="26"/>
        <end position="231"/>
    </location>
</feature>
<name>A0ABT4CJT9_9CLOT</name>
<evidence type="ECO:0000256" key="1">
    <source>
        <dbReference type="SAM" id="Coils"/>
    </source>
</evidence>
<sequence>MNKKVISICCAVCIGSILFSGCCNSLQDEKNKLTKEITLLKEKNSELNNKFNKLEAESKILNARLKEQVSIISAMNNKNSKNKFTVFTVYTANVDTCAKEIGFYINISEDVPLIDKLNIIADKLSKSYFGGLPIEALKIEEKQGKKIAIINLKEFAENQGITDSSKLKGKTWRTQSFQGSTGGSITSTTLIETFLQREYEGEWIDGVKFLYNHEDVDFMHVPKLYEVNFRK</sequence>
<feature type="signal peptide" evidence="2">
    <location>
        <begin position="1"/>
        <end position="25"/>
    </location>
</feature>
<accession>A0ABT4CJT9</accession>
<dbReference type="PROSITE" id="PS51257">
    <property type="entry name" value="PROKAR_LIPOPROTEIN"/>
    <property type="match status" value="1"/>
</dbReference>
<keyword evidence="4" id="KW-1185">Reference proteome</keyword>
<comment type="caution">
    <text evidence="3">The sequence shown here is derived from an EMBL/GenBank/DDBJ whole genome shotgun (WGS) entry which is preliminary data.</text>
</comment>
<evidence type="ECO:0000313" key="4">
    <source>
        <dbReference type="Proteomes" id="UP001079657"/>
    </source>
</evidence>
<gene>
    <name evidence="3" type="ORF">OXH55_01530</name>
</gene>
<dbReference type="RefSeq" id="WP_268047642.1">
    <property type="nucleotide sequence ID" value="NZ_JAPQES010000001.1"/>
</dbReference>
<organism evidence="3 4">
    <name type="scientific">Clostridium ganghwense</name>
    <dbReference type="NCBI Taxonomy" id="312089"/>
    <lineage>
        <taxon>Bacteria</taxon>
        <taxon>Bacillati</taxon>
        <taxon>Bacillota</taxon>
        <taxon>Clostridia</taxon>
        <taxon>Eubacteriales</taxon>
        <taxon>Clostridiaceae</taxon>
        <taxon>Clostridium</taxon>
    </lineage>
</organism>
<evidence type="ECO:0008006" key="5">
    <source>
        <dbReference type="Google" id="ProtNLM"/>
    </source>
</evidence>
<feature type="coiled-coil region" evidence="1">
    <location>
        <begin position="23"/>
        <end position="64"/>
    </location>
</feature>
<reference evidence="3" key="1">
    <citation type="submission" date="2022-12" db="EMBL/GenBank/DDBJ databases">
        <authorList>
            <person name="Wang J."/>
        </authorList>
    </citation>
    <scope>NUCLEOTIDE SEQUENCE</scope>
    <source>
        <strain evidence="3">HY-42-06</strain>
    </source>
</reference>
<proteinExistence type="predicted"/>
<dbReference type="Proteomes" id="UP001079657">
    <property type="component" value="Unassembled WGS sequence"/>
</dbReference>
<protein>
    <recommendedName>
        <fullName evidence="5">Lipoprotein</fullName>
    </recommendedName>
</protein>
<evidence type="ECO:0000313" key="3">
    <source>
        <dbReference type="EMBL" id="MCY6369325.1"/>
    </source>
</evidence>
<keyword evidence="1" id="KW-0175">Coiled coil</keyword>
<dbReference type="EMBL" id="JAPQES010000001">
    <property type="protein sequence ID" value="MCY6369325.1"/>
    <property type="molecule type" value="Genomic_DNA"/>
</dbReference>
<keyword evidence="2" id="KW-0732">Signal</keyword>
<evidence type="ECO:0000256" key="2">
    <source>
        <dbReference type="SAM" id="SignalP"/>
    </source>
</evidence>